<dbReference type="GO" id="GO:0022857">
    <property type="term" value="F:transmembrane transporter activity"/>
    <property type="evidence" value="ECO:0007669"/>
    <property type="project" value="InterPro"/>
</dbReference>
<comment type="subcellular location">
    <subcellularLocation>
        <location evidence="1">Membrane</location>
        <topology evidence="1">Multi-pass membrane protein</topology>
    </subcellularLocation>
</comment>
<feature type="region of interest" description="Disordered" evidence="6">
    <location>
        <begin position="1"/>
        <end position="20"/>
    </location>
</feature>
<feature type="transmembrane region" description="Helical" evidence="7">
    <location>
        <begin position="101"/>
        <end position="120"/>
    </location>
</feature>
<dbReference type="InterPro" id="IPR006043">
    <property type="entry name" value="NCS2"/>
</dbReference>
<proteinExistence type="inferred from homology"/>
<accession>A0A9Q1C4C4</accession>
<feature type="transmembrane region" description="Helical" evidence="7">
    <location>
        <begin position="40"/>
        <end position="61"/>
    </location>
</feature>
<feature type="transmembrane region" description="Helical" evidence="7">
    <location>
        <begin position="243"/>
        <end position="263"/>
    </location>
</feature>
<name>A0A9Q1C4C4_HOLLE</name>
<dbReference type="Pfam" id="PF00860">
    <property type="entry name" value="Xan_ur_permease"/>
    <property type="match status" value="1"/>
</dbReference>
<feature type="transmembrane region" description="Helical" evidence="7">
    <location>
        <begin position="73"/>
        <end position="95"/>
    </location>
</feature>
<evidence type="ECO:0000256" key="2">
    <source>
        <dbReference type="ARBA" id="ARBA00008821"/>
    </source>
</evidence>
<evidence type="ECO:0000256" key="5">
    <source>
        <dbReference type="ARBA" id="ARBA00023136"/>
    </source>
</evidence>
<dbReference type="PANTHER" id="PTHR11119">
    <property type="entry name" value="XANTHINE-URACIL / VITAMIN C PERMEASE FAMILY MEMBER"/>
    <property type="match status" value="1"/>
</dbReference>
<protein>
    <submittedName>
        <fullName evidence="8">Solute carrier family 23 member 1</fullName>
    </submittedName>
</protein>
<dbReference type="AlphaFoldDB" id="A0A9Q1C4C4"/>
<keyword evidence="3 7" id="KW-0812">Transmembrane</keyword>
<evidence type="ECO:0000313" key="8">
    <source>
        <dbReference type="EMBL" id="KAJ8037988.1"/>
    </source>
</evidence>
<dbReference type="OrthoDB" id="1641903at2759"/>
<feature type="transmembrane region" description="Helical" evidence="7">
    <location>
        <begin position="200"/>
        <end position="222"/>
    </location>
</feature>
<evidence type="ECO:0000256" key="1">
    <source>
        <dbReference type="ARBA" id="ARBA00004141"/>
    </source>
</evidence>
<feature type="transmembrane region" description="Helical" evidence="7">
    <location>
        <begin position="450"/>
        <end position="467"/>
    </location>
</feature>
<gene>
    <name evidence="8" type="ORF">HOLleu_18944</name>
</gene>
<feature type="transmembrane region" description="Helical" evidence="7">
    <location>
        <begin position="394"/>
        <end position="413"/>
    </location>
</feature>
<keyword evidence="9" id="KW-1185">Reference proteome</keyword>
<feature type="transmembrane region" description="Helical" evidence="7">
    <location>
        <begin position="419"/>
        <end position="438"/>
    </location>
</feature>
<comment type="caution">
    <text evidence="8">The sequence shown here is derived from an EMBL/GenBank/DDBJ whole genome shotgun (WGS) entry which is preliminary data.</text>
</comment>
<feature type="transmembrane region" description="Helical" evidence="7">
    <location>
        <begin position="487"/>
        <end position="507"/>
    </location>
</feature>
<dbReference type="EMBL" id="JAIZAY010000008">
    <property type="protein sequence ID" value="KAJ8037988.1"/>
    <property type="molecule type" value="Genomic_DNA"/>
</dbReference>
<feature type="transmembrane region" description="Helical" evidence="7">
    <location>
        <begin position="170"/>
        <end position="194"/>
    </location>
</feature>
<dbReference type="GO" id="GO:0016020">
    <property type="term" value="C:membrane"/>
    <property type="evidence" value="ECO:0007669"/>
    <property type="project" value="UniProtKB-SubCell"/>
</dbReference>
<evidence type="ECO:0000256" key="3">
    <source>
        <dbReference type="ARBA" id="ARBA00022692"/>
    </source>
</evidence>
<organism evidence="8 9">
    <name type="scientific">Holothuria leucospilota</name>
    <name type="common">Black long sea cucumber</name>
    <name type="synonym">Mertensiothuria leucospilota</name>
    <dbReference type="NCBI Taxonomy" id="206669"/>
    <lineage>
        <taxon>Eukaryota</taxon>
        <taxon>Metazoa</taxon>
        <taxon>Echinodermata</taxon>
        <taxon>Eleutherozoa</taxon>
        <taxon>Echinozoa</taxon>
        <taxon>Holothuroidea</taxon>
        <taxon>Aspidochirotacea</taxon>
        <taxon>Aspidochirotida</taxon>
        <taxon>Holothuriidae</taxon>
        <taxon>Holothuria</taxon>
    </lineage>
</organism>
<evidence type="ECO:0000256" key="6">
    <source>
        <dbReference type="SAM" id="MobiDB-lite"/>
    </source>
</evidence>
<reference evidence="8" key="1">
    <citation type="submission" date="2021-10" db="EMBL/GenBank/DDBJ databases">
        <title>Tropical sea cucumber genome reveals ecological adaptation and Cuvierian tubules defense mechanism.</title>
        <authorList>
            <person name="Chen T."/>
        </authorList>
    </citation>
    <scope>NUCLEOTIDE SEQUENCE</scope>
    <source>
        <strain evidence="8">Nanhai2018</strain>
        <tissue evidence="8">Muscle</tissue>
    </source>
</reference>
<evidence type="ECO:0000256" key="7">
    <source>
        <dbReference type="SAM" id="Phobius"/>
    </source>
</evidence>
<keyword evidence="4 7" id="KW-1133">Transmembrane helix</keyword>
<evidence type="ECO:0000313" key="9">
    <source>
        <dbReference type="Proteomes" id="UP001152320"/>
    </source>
</evidence>
<evidence type="ECO:0000256" key="4">
    <source>
        <dbReference type="ARBA" id="ARBA00022989"/>
    </source>
</evidence>
<sequence>MDSSERNIEEGTRKEKEKDAEDSNSLLYGIEDNPSIPQTVLLGFQLFLSMFSGLIVLPLILSQFLCIKEDISVVSKIISATFFVQGITTFLQATFGTRLPIIQGCSFSFVPPAIALLAYYGECSDDHELYNETETEEEPSWKPKLEEINGGLLMAAVAETIIGVTGFVSLILRFVGPLSIAPVIIILGISISRISWIYCYVHWGVATFTACLIILFTQFLKTTKVPLIGYSRGKGFHVVRSRLFLKYSMFLAILCGWMLSWVLTVSGALSNDPTERTYGARTDINNAVFKDNEWFRLPYPGTIGWPKPTYAAFLGMLAAVMASIVESLGDYNACSLISGVRPPPLHAINRGIAMEGIGGIISSLWGTGSGTTSYSVNVVIIGITKVASRRVTQMAAIILILVGIFQRVCSLFATIPDPVVGGTMIATTGMLISVGISLLQKADLNSSRNLFVLGVALFLGIMLPQFIELNPDAINTGLPTFDKCATTLLGTGMFISFIAGVILDNTVPGTLSERGLSREDYHTLSQREDGDPNEPNLPEDCYDFPFGMNYLRRWNFTRYIPISPTFTGFSCGYPSKTCKQNCEDVML</sequence>
<comment type="similarity">
    <text evidence="2">Belongs to the nucleobase:cation symporter-2 (NCS2) (TC 2.A.40) family.</text>
</comment>
<dbReference type="Proteomes" id="UP001152320">
    <property type="component" value="Chromosome 8"/>
</dbReference>
<keyword evidence="5 7" id="KW-0472">Membrane</keyword>